<dbReference type="AlphaFoldDB" id="A0A4R6SWW3"/>
<dbReference type="SFLD" id="SFLDG01129">
    <property type="entry name" value="C1.5:_HAD__Beta-PGM__Phosphata"/>
    <property type="match status" value="1"/>
</dbReference>
<dbReference type="Gene3D" id="3.40.50.1000">
    <property type="entry name" value="HAD superfamily/HAD-like"/>
    <property type="match status" value="1"/>
</dbReference>
<dbReference type="PANTHER" id="PTHR43434:SF1">
    <property type="entry name" value="PHOSPHOGLYCOLATE PHOSPHATASE"/>
    <property type="match status" value="1"/>
</dbReference>
<dbReference type="SFLD" id="SFLDS00003">
    <property type="entry name" value="Haloacid_Dehalogenase"/>
    <property type="match status" value="1"/>
</dbReference>
<evidence type="ECO:0000313" key="5">
    <source>
        <dbReference type="EMBL" id="TDQ09931.1"/>
    </source>
</evidence>
<proteinExistence type="inferred from homology"/>
<evidence type="ECO:0000256" key="1">
    <source>
        <dbReference type="ARBA" id="ARBA00000830"/>
    </source>
</evidence>
<gene>
    <name evidence="5" type="ORF">ATK78_2090</name>
</gene>
<dbReference type="Gene3D" id="1.10.150.240">
    <property type="entry name" value="Putative phosphatase, domain 2"/>
    <property type="match status" value="1"/>
</dbReference>
<dbReference type="Pfam" id="PF13419">
    <property type="entry name" value="HAD_2"/>
    <property type="match status" value="1"/>
</dbReference>
<dbReference type="InterPro" id="IPR023214">
    <property type="entry name" value="HAD_sf"/>
</dbReference>
<comment type="catalytic activity">
    <reaction evidence="1">
        <text>2-phosphoglycolate + H2O = glycolate + phosphate</text>
        <dbReference type="Rhea" id="RHEA:14369"/>
        <dbReference type="ChEBI" id="CHEBI:15377"/>
        <dbReference type="ChEBI" id="CHEBI:29805"/>
        <dbReference type="ChEBI" id="CHEBI:43474"/>
        <dbReference type="ChEBI" id="CHEBI:58033"/>
        <dbReference type="EC" id="3.1.3.18"/>
    </reaction>
</comment>
<comment type="similarity">
    <text evidence="3">Belongs to the HAD-like hydrolase superfamily. CbbY/CbbZ/Gph/YieH family.</text>
</comment>
<keyword evidence="6" id="KW-1185">Reference proteome</keyword>
<organism evidence="5 6">
    <name type="scientific">Pedobacter metabolipauper</name>
    <dbReference type="NCBI Taxonomy" id="425513"/>
    <lineage>
        <taxon>Bacteria</taxon>
        <taxon>Pseudomonadati</taxon>
        <taxon>Bacteroidota</taxon>
        <taxon>Sphingobacteriia</taxon>
        <taxon>Sphingobacteriales</taxon>
        <taxon>Sphingobacteriaceae</taxon>
        <taxon>Pedobacter</taxon>
    </lineage>
</organism>
<dbReference type="PANTHER" id="PTHR43434">
    <property type="entry name" value="PHOSPHOGLYCOLATE PHOSPHATASE"/>
    <property type="match status" value="1"/>
</dbReference>
<protein>
    <recommendedName>
        <fullName evidence="4">phosphoglycolate phosphatase</fullName>
        <ecNumber evidence="4">3.1.3.18</ecNumber>
    </recommendedName>
</protein>
<evidence type="ECO:0000313" key="6">
    <source>
        <dbReference type="Proteomes" id="UP000295620"/>
    </source>
</evidence>
<dbReference type="SUPFAM" id="SSF56784">
    <property type="entry name" value="HAD-like"/>
    <property type="match status" value="1"/>
</dbReference>
<dbReference type="RefSeq" id="WP_133575979.1">
    <property type="nucleotide sequence ID" value="NZ_SNYC01000004.1"/>
</dbReference>
<dbReference type="EC" id="3.1.3.18" evidence="4"/>
<comment type="caution">
    <text evidence="5">The sequence shown here is derived from an EMBL/GenBank/DDBJ whole genome shotgun (WGS) entry which is preliminary data.</text>
</comment>
<dbReference type="InterPro" id="IPR023198">
    <property type="entry name" value="PGP-like_dom2"/>
</dbReference>
<dbReference type="InterPro" id="IPR036412">
    <property type="entry name" value="HAD-like_sf"/>
</dbReference>
<dbReference type="EMBL" id="SNYC01000004">
    <property type="protein sequence ID" value="TDQ09931.1"/>
    <property type="molecule type" value="Genomic_DNA"/>
</dbReference>
<evidence type="ECO:0000256" key="3">
    <source>
        <dbReference type="ARBA" id="ARBA00006171"/>
    </source>
</evidence>
<sequence>MKDLLNYKAILWDFDGVLMDSMPIRDKGFTEVLKQYPKEQVDELMAYHRANGGLSRYVKFRYFFENIRKEKISEDQVLTLANDFSGIMLQLLINQSLLINDSLEFVIKYHKEVPMHIVSGSDGNELRHICGQLKIDQYFVSISGSPTPKKILVKELLNKYKYAPEETILIGDAVNDYDAAVANEIQFAGYNNPSLLTFSNNYITLFKDLQKKTNR</sequence>
<dbReference type="GO" id="GO:0005829">
    <property type="term" value="C:cytosol"/>
    <property type="evidence" value="ECO:0007669"/>
    <property type="project" value="TreeGrafter"/>
</dbReference>
<comment type="pathway">
    <text evidence="2">Organic acid metabolism; glycolate biosynthesis; glycolate from 2-phosphoglycolate: step 1/1.</text>
</comment>
<dbReference type="OrthoDB" id="9807630at2"/>
<name>A0A4R6SWW3_9SPHI</name>
<keyword evidence="5" id="KW-0378">Hydrolase</keyword>
<reference evidence="5 6" key="1">
    <citation type="submission" date="2019-03" db="EMBL/GenBank/DDBJ databases">
        <title>Genomic Encyclopedia of Archaeal and Bacterial Type Strains, Phase II (KMG-II): from individual species to whole genera.</title>
        <authorList>
            <person name="Goeker M."/>
        </authorList>
    </citation>
    <scope>NUCLEOTIDE SEQUENCE [LARGE SCALE GENOMIC DNA]</scope>
    <source>
        <strain evidence="5 6">DSM 19035</strain>
    </source>
</reference>
<dbReference type="InterPro" id="IPR041492">
    <property type="entry name" value="HAD_2"/>
</dbReference>
<dbReference type="GO" id="GO:0008967">
    <property type="term" value="F:phosphoglycolate phosphatase activity"/>
    <property type="evidence" value="ECO:0007669"/>
    <property type="project" value="UniProtKB-EC"/>
</dbReference>
<dbReference type="InterPro" id="IPR050155">
    <property type="entry name" value="HAD-like_hydrolase_sf"/>
</dbReference>
<evidence type="ECO:0000256" key="4">
    <source>
        <dbReference type="ARBA" id="ARBA00013078"/>
    </source>
</evidence>
<dbReference type="Proteomes" id="UP000295620">
    <property type="component" value="Unassembled WGS sequence"/>
</dbReference>
<dbReference type="GO" id="GO:0006281">
    <property type="term" value="P:DNA repair"/>
    <property type="evidence" value="ECO:0007669"/>
    <property type="project" value="TreeGrafter"/>
</dbReference>
<evidence type="ECO:0000256" key="2">
    <source>
        <dbReference type="ARBA" id="ARBA00004818"/>
    </source>
</evidence>
<accession>A0A4R6SWW3</accession>